<evidence type="ECO:0000313" key="2">
    <source>
        <dbReference type="EMBL" id="VDN02742.1"/>
    </source>
</evidence>
<dbReference type="EMBL" id="UYYF01004342">
    <property type="protein sequence ID" value="VDN02742.1"/>
    <property type="molecule type" value="Genomic_DNA"/>
</dbReference>
<evidence type="ECO:0000256" key="1">
    <source>
        <dbReference type="SAM" id="MobiDB-lite"/>
    </source>
</evidence>
<reference evidence="4" key="1">
    <citation type="submission" date="2017-02" db="UniProtKB">
        <authorList>
            <consortium name="WormBaseParasite"/>
        </authorList>
    </citation>
    <scope>IDENTIFICATION</scope>
</reference>
<evidence type="ECO:0000313" key="3">
    <source>
        <dbReference type="Proteomes" id="UP000276776"/>
    </source>
</evidence>
<keyword evidence="3" id="KW-1185">Reference proteome</keyword>
<sequence length="54" mass="5833">MIVLKHGGRQKSGRTGPSELSSSSDIIKCKVIGSETSSPTVSMRSEFLCSFEKK</sequence>
<evidence type="ECO:0000313" key="4">
    <source>
        <dbReference type="WBParaSite" id="TCLT_0000550201-mRNA-1"/>
    </source>
</evidence>
<proteinExistence type="predicted"/>
<organism evidence="4">
    <name type="scientific">Thelazia callipaeda</name>
    <name type="common">Oriental eyeworm</name>
    <name type="synonym">Parasitic nematode</name>
    <dbReference type="NCBI Taxonomy" id="103827"/>
    <lineage>
        <taxon>Eukaryota</taxon>
        <taxon>Metazoa</taxon>
        <taxon>Ecdysozoa</taxon>
        <taxon>Nematoda</taxon>
        <taxon>Chromadorea</taxon>
        <taxon>Rhabditida</taxon>
        <taxon>Spirurina</taxon>
        <taxon>Spiruromorpha</taxon>
        <taxon>Thelazioidea</taxon>
        <taxon>Thelaziidae</taxon>
        <taxon>Thelazia</taxon>
    </lineage>
</organism>
<reference evidence="2 3" key="2">
    <citation type="submission" date="2018-11" db="EMBL/GenBank/DDBJ databases">
        <authorList>
            <consortium name="Pathogen Informatics"/>
        </authorList>
    </citation>
    <scope>NUCLEOTIDE SEQUENCE [LARGE SCALE GENOMIC DNA]</scope>
</reference>
<dbReference type="WBParaSite" id="TCLT_0000550201-mRNA-1">
    <property type="protein sequence ID" value="TCLT_0000550201-mRNA-1"/>
    <property type="gene ID" value="TCLT_0000550201"/>
</dbReference>
<feature type="region of interest" description="Disordered" evidence="1">
    <location>
        <begin position="1"/>
        <end position="23"/>
    </location>
</feature>
<accession>A0A0N5CYH9</accession>
<gene>
    <name evidence="2" type="ORF">TCLT_LOCUS5491</name>
</gene>
<dbReference type="Proteomes" id="UP000276776">
    <property type="component" value="Unassembled WGS sequence"/>
</dbReference>
<name>A0A0N5CYH9_THECL</name>
<protein>
    <submittedName>
        <fullName evidence="2 4">Uncharacterized protein</fullName>
    </submittedName>
</protein>
<feature type="compositionally biased region" description="Polar residues" evidence="1">
    <location>
        <begin position="13"/>
        <end position="23"/>
    </location>
</feature>
<feature type="compositionally biased region" description="Basic residues" evidence="1">
    <location>
        <begin position="1"/>
        <end position="12"/>
    </location>
</feature>
<dbReference type="AlphaFoldDB" id="A0A0N5CYH9"/>